<sequence>MKRAVAVLLVLVMVGSVVSPVTAAAPMTTGRLSKDLHVVAEKSLKSTKARPIYHMHSKSNRLWKPVNESYAISKAVAYALNEVDKVTKLDKTKRQMVLKAIEDYLKAQKLDNTILAEVEWNDSKGSESIAIIDLNTGNVVFDSHMWFYAATFVEKSQNSISSLAVHWSDYKNFHRVFDIYNVFGIKIATWTFDTTIITEISPSSSIDLSGTGYVDSSVYFDIQTEGITLNQPAILFGDGATSGTVFHIGDDVTPNTGAVDVDYKINYVALAGVEFHTIELSDSYTAHLEFSRG</sequence>
<dbReference type="RefSeq" id="WP_048091252.1">
    <property type="nucleotide sequence ID" value="NZ_CP009552.1"/>
</dbReference>
<evidence type="ECO:0000313" key="1">
    <source>
        <dbReference type="EMBL" id="AIY89778.1"/>
    </source>
</evidence>
<gene>
    <name evidence="1" type="ORF">GACE_0727</name>
</gene>
<evidence type="ECO:0000313" key="2">
    <source>
        <dbReference type="Proteomes" id="UP000030624"/>
    </source>
</evidence>
<reference evidence="1 2" key="1">
    <citation type="journal article" date="2015" name="Appl. Environ. Microbiol.">
        <title>The Geoglobus acetivorans genome: Fe(III) reduction, acetate utilization, autotrophic growth, and degradation of aromatic compounds in a hyperthermophilic archaeon.</title>
        <authorList>
            <person name="Mardanov A.V."/>
            <person name="Slododkina G.B."/>
            <person name="Slobodkin A.I."/>
            <person name="Beletsky A.V."/>
            <person name="Gavrilov S.N."/>
            <person name="Kublanov I.V."/>
            <person name="Bonch-Osmolovskaya E.A."/>
            <person name="Skryabin K.G."/>
            <person name="Ravin N.V."/>
        </authorList>
    </citation>
    <scope>NUCLEOTIDE SEQUENCE [LARGE SCALE GENOMIC DNA]</scope>
    <source>
        <strain evidence="1 2">SBH6</strain>
    </source>
</reference>
<accession>A0A0A7GD79</accession>
<name>A0A0A7GD79_GEOAI</name>
<dbReference type="EMBL" id="CP009552">
    <property type="protein sequence ID" value="AIY89778.1"/>
    <property type="molecule type" value="Genomic_DNA"/>
</dbReference>
<dbReference type="GeneID" id="24797326"/>
<dbReference type="Proteomes" id="UP000030624">
    <property type="component" value="Chromosome"/>
</dbReference>
<dbReference type="KEGG" id="gac:GACE_0727"/>
<dbReference type="AlphaFoldDB" id="A0A0A7GD79"/>
<protein>
    <submittedName>
        <fullName evidence="1">Uncharacterized protein</fullName>
    </submittedName>
</protein>
<proteinExistence type="predicted"/>
<dbReference type="HOGENOM" id="CLU_948657_0_0_2"/>
<organism evidence="1 2">
    <name type="scientific">Geoglobus acetivorans</name>
    <dbReference type="NCBI Taxonomy" id="565033"/>
    <lineage>
        <taxon>Archaea</taxon>
        <taxon>Methanobacteriati</taxon>
        <taxon>Methanobacteriota</taxon>
        <taxon>Archaeoglobi</taxon>
        <taxon>Archaeoglobales</taxon>
        <taxon>Archaeoglobaceae</taxon>
        <taxon>Geoglobus</taxon>
    </lineage>
</organism>